<comment type="caution">
    <text evidence="1">The sequence shown here is derived from an EMBL/GenBank/DDBJ whole genome shotgun (WGS) entry which is preliminary data.</text>
</comment>
<evidence type="ECO:0000313" key="2">
    <source>
        <dbReference type="Proteomes" id="UP000499080"/>
    </source>
</evidence>
<sequence>CDGSVVNTRVFNGAIRRHGLKLHRPIQWIICLLHFNELPLRHLFERKSSGPSSFTGDIGRNLKACEKLPLVVFNSIECDFPGIDPTNLSCDRKHLLDICTAISSGFRSSDLENHVEFGWLAKNCKSNIEALYINIKPIK</sequence>
<dbReference type="EMBL" id="BGPR01036949">
    <property type="protein sequence ID" value="GBO12395.1"/>
    <property type="molecule type" value="Genomic_DNA"/>
</dbReference>
<name>A0A4Y2UH08_ARAVE</name>
<evidence type="ECO:0000313" key="1">
    <source>
        <dbReference type="EMBL" id="GBO12395.1"/>
    </source>
</evidence>
<protein>
    <submittedName>
        <fullName evidence="1">Uncharacterized protein</fullName>
    </submittedName>
</protein>
<feature type="non-terminal residue" evidence="1">
    <location>
        <position position="1"/>
    </location>
</feature>
<gene>
    <name evidence="1" type="ORF">AVEN_221019-2_1</name>
</gene>
<dbReference type="AlphaFoldDB" id="A0A4Y2UH08"/>
<organism evidence="1 2">
    <name type="scientific">Araneus ventricosus</name>
    <name type="common">Orbweaver spider</name>
    <name type="synonym">Epeira ventricosa</name>
    <dbReference type="NCBI Taxonomy" id="182803"/>
    <lineage>
        <taxon>Eukaryota</taxon>
        <taxon>Metazoa</taxon>
        <taxon>Ecdysozoa</taxon>
        <taxon>Arthropoda</taxon>
        <taxon>Chelicerata</taxon>
        <taxon>Arachnida</taxon>
        <taxon>Araneae</taxon>
        <taxon>Araneomorphae</taxon>
        <taxon>Entelegynae</taxon>
        <taxon>Araneoidea</taxon>
        <taxon>Araneidae</taxon>
        <taxon>Araneus</taxon>
    </lineage>
</organism>
<keyword evidence="2" id="KW-1185">Reference proteome</keyword>
<accession>A0A4Y2UH08</accession>
<reference evidence="1 2" key="1">
    <citation type="journal article" date="2019" name="Sci. Rep.">
        <title>Orb-weaving spider Araneus ventricosus genome elucidates the spidroin gene catalogue.</title>
        <authorList>
            <person name="Kono N."/>
            <person name="Nakamura H."/>
            <person name="Ohtoshi R."/>
            <person name="Moran D.A.P."/>
            <person name="Shinohara A."/>
            <person name="Yoshida Y."/>
            <person name="Fujiwara M."/>
            <person name="Mori M."/>
            <person name="Tomita M."/>
            <person name="Arakawa K."/>
        </authorList>
    </citation>
    <scope>NUCLEOTIDE SEQUENCE [LARGE SCALE GENOMIC DNA]</scope>
</reference>
<dbReference type="Proteomes" id="UP000499080">
    <property type="component" value="Unassembled WGS sequence"/>
</dbReference>
<proteinExistence type="predicted"/>